<reference evidence="1 2" key="1">
    <citation type="submission" date="2020-08" db="EMBL/GenBank/DDBJ databases">
        <title>Genomic Encyclopedia of Type Strains, Phase III (KMG-III): the genomes of soil and plant-associated and newly described type strains.</title>
        <authorList>
            <person name="Whitman W."/>
        </authorList>
    </citation>
    <scope>NUCLEOTIDE SEQUENCE [LARGE SCALE GENOMIC DNA]</scope>
    <source>
        <strain evidence="1 2">CECT 7247</strain>
    </source>
</reference>
<accession>A0ABR6H0D5</accession>
<name>A0ABR6H0D5_9BURK</name>
<comment type="caution">
    <text evidence="1">The sequence shown here is derived from an EMBL/GenBank/DDBJ whole genome shotgun (WGS) entry which is preliminary data.</text>
</comment>
<evidence type="ECO:0000313" key="2">
    <source>
        <dbReference type="Proteomes" id="UP000574369"/>
    </source>
</evidence>
<dbReference type="Proteomes" id="UP000574369">
    <property type="component" value="Unassembled WGS sequence"/>
</dbReference>
<protein>
    <recommendedName>
        <fullName evidence="3">Intein C-terminal splicing domain-containing protein</fullName>
    </recommendedName>
</protein>
<evidence type="ECO:0000313" key="1">
    <source>
        <dbReference type="EMBL" id="MBB3197189.1"/>
    </source>
</evidence>
<dbReference type="EMBL" id="JACHXO010000010">
    <property type="protein sequence ID" value="MBB3197189.1"/>
    <property type="molecule type" value="Genomic_DNA"/>
</dbReference>
<gene>
    <name evidence="1" type="ORF">FHS28_004614</name>
</gene>
<evidence type="ECO:0008006" key="3">
    <source>
        <dbReference type="Google" id="ProtNLM"/>
    </source>
</evidence>
<keyword evidence="2" id="KW-1185">Reference proteome</keyword>
<proteinExistence type="predicted"/>
<organism evidence="1 2">
    <name type="scientific">Roseateles terrae</name>
    <dbReference type="NCBI Taxonomy" id="431060"/>
    <lineage>
        <taxon>Bacteria</taxon>
        <taxon>Pseudomonadati</taxon>
        <taxon>Pseudomonadota</taxon>
        <taxon>Betaproteobacteria</taxon>
        <taxon>Burkholderiales</taxon>
        <taxon>Sphaerotilaceae</taxon>
        <taxon>Roseateles</taxon>
    </lineage>
</organism>
<sequence>MRLVDPFGAELIVRAQGPAGWNADVFNVEVHEYHTYHVGAFAVWVHNAPCCKSSQAFKDAISPAAEDYYELNRAIGQTVLFGQRRISSTFANLGSNAPDFIVGRSIYAVAEDLRMGRLTSDDVLIHAFRIDDSLVTFNNRGLAALSLGHLTPTMIVERLPTVSELKRLTESPLGGLKIPGRSTAVTPGPKNLTIEDIVTIPGW</sequence>
<dbReference type="RefSeq" id="WP_184295477.1">
    <property type="nucleotide sequence ID" value="NZ_JACHXO010000010.1"/>
</dbReference>